<dbReference type="SUPFAM" id="SSF53850">
    <property type="entry name" value="Periplasmic binding protein-like II"/>
    <property type="match status" value="1"/>
</dbReference>
<gene>
    <name evidence="3" type="ORF">IF188_17330</name>
</gene>
<accession>A0ABR8NSP0</accession>
<evidence type="ECO:0000256" key="2">
    <source>
        <dbReference type="ARBA" id="ARBA00022448"/>
    </source>
</evidence>
<evidence type="ECO:0000313" key="3">
    <source>
        <dbReference type="EMBL" id="MBD3943457.1"/>
    </source>
</evidence>
<comment type="caution">
    <text evidence="3">The sequence shown here is derived from an EMBL/GenBank/DDBJ whole genome shotgun (WGS) entry which is preliminary data.</text>
</comment>
<sequence length="424" mass="45083">MISRRTLTAIGAGAAAVTLLAGCSSSPQSGGDSSKDDEKIQLRVLVNVTPNLTEDWWNELVAPYEKAHPNVDVVIDNPGQEGVSAAVPRLLAAGQAPDIVQSVAPSPELAEELVDLSDYDWATSGPLADQYSIDGKYYMAGVGVQLQSLWFYNKDAFAEAGIDEVPTTVDELTDDLGKLKDAGWTPILTGGDWMSSYALQTLALPSVVGDNADWYADMNDGKTTFSKSYGDYTELYADWIAEGYTNADALGVKYVDAEQTFLSGGAAIYPMGSWFVGSEAKATDPAPIGVFRGPAVDGVKDPAMGANIASPYVIMKESKHADAAADLVEWLVTDEDAVMSQLEVDGNYRDGYEYDMTDLGKELLQIVSDTPASAYTPTGGGYGEKKLPDGYSGEINTQTQALLGGTSAADVNSSMDAWFTANIQ</sequence>
<dbReference type="PANTHER" id="PTHR43649:SF29">
    <property type="entry name" value="OSMOPROTECTIVE COMPOUNDS-BINDING PROTEIN GGTB"/>
    <property type="match status" value="1"/>
</dbReference>
<keyword evidence="4" id="KW-1185">Reference proteome</keyword>
<name>A0ABR8NSP0_9MICO</name>
<dbReference type="EMBL" id="JACXZS010000013">
    <property type="protein sequence ID" value="MBD3943457.1"/>
    <property type="molecule type" value="Genomic_DNA"/>
</dbReference>
<organism evidence="3 4">
    <name type="scientific">Microbacterium helvum</name>
    <dbReference type="NCBI Taxonomy" id="2773713"/>
    <lineage>
        <taxon>Bacteria</taxon>
        <taxon>Bacillati</taxon>
        <taxon>Actinomycetota</taxon>
        <taxon>Actinomycetes</taxon>
        <taxon>Micrococcales</taxon>
        <taxon>Microbacteriaceae</taxon>
        <taxon>Microbacterium</taxon>
    </lineage>
</organism>
<dbReference type="RefSeq" id="WP_191173055.1">
    <property type="nucleotide sequence ID" value="NZ_JACXZS010000013.1"/>
</dbReference>
<evidence type="ECO:0000256" key="1">
    <source>
        <dbReference type="ARBA" id="ARBA00008520"/>
    </source>
</evidence>
<dbReference type="InterPro" id="IPR050490">
    <property type="entry name" value="Bact_solute-bd_prot1"/>
</dbReference>
<proteinExistence type="inferred from homology"/>
<dbReference type="PROSITE" id="PS51257">
    <property type="entry name" value="PROKAR_LIPOPROTEIN"/>
    <property type="match status" value="1"/>
</dbReference>
<reference evidence="3 4" key="1">
    <citation type="submission" date="2020-09" db="EMBL/GenBank/DDBJ databases">
        <title>Isolation and identification of active actinomycetes.</title>
        <authorList>
            <person name="Li X."/>
        </authorList>
    </citation>
    <scope>NUCLEOTIDE SEQUENCE [LARGE SCALE GENOMIC DNA]</scope>
    <source>
        <strain evidence="3 4">NEAU-LLC</strain>
    </source>
</reference>
<dbReference type="PANTHER" id="PTHR43649">
    <property type="entry name" value="ARABINOSE-BINDING PROTEIN-RELATED"/>
    <property type="match status" value="1"/>
</dbReference>
<dbReference type="Gene3D" id="3.40.190.10">
    <property type="entry name" value="Periplasmic binding protein-like II"/>
    <property type="match status" value="2"/>
</dbReference>
<protein>
    <submittedName>
        <fullName evidence="3">Carbohydrate ABC transporter substrate-binding protein</fullName>
    </submittedName>
</protein>
<dbReference type="InterPro" id="IPR006059">
    <property type="entry name" value="SBP"/>
</dbReference>
<keyword evidence="2" id="KW-0813">Transport</keyword>
<dbReference type="Proteomes" id="UP000598426">
    <property type="component" value="Unassembled WGS sequence"/>
</dbReference>
<dbReference type="Pfam" id="PF01547">
    <property type="entry name" value="SBP_bac_1"/>
    <property type="match status" value="1"/>
</dbReference>
<evidence type="ECO:0000313" key="4">
    <source>
        <dbReference type="Proteomes" id="UP000598426"/>
    </source>
</evidence>
<comment type="similarity">
    <text evidence="1">Belongs to the bacterial solute-binding protein 1 family.</text>
</comment>